<feature type="domain" description="Choline/carnitine acyltransferase" evidence="6">
    <location>
        <begin position="39"/>
        <end position="658"/>
    </location>
</feature>
<dbReference type="InterPro" id="IPR042231">
    <property type="entry name" value="Cho/carn_acyl_trans_2"/>
</dbReference>
<dbReference type="AlphaFoldDB" id="A0A5J4NE76"/>
<dbReference type="Gene3D" id="3.30.559.10">
    <property type="entry name" value="Chloramphenicol acetyltransferase-like domain"/>
    <property type="match status" value="1"/>
</dbReference>
<evidence type="ECO:0000256" key="3">
    <source>
        <dbReference type="ARBA" id="ARBA00023315"/>
    </source>
</evidence>
<dbReference type="EC" id="2.3.1.7" evidence="7"/>
<dbReference type="PANTHER" id="PTHR22589:SF103">
    <property type="entry name" value="CARNITINE O-ACETYL-TRANSFERASE, ISOFORM A-RELATED"/>
    <property type="match status" value="1"/>
</dbReference>
<evidence type="ECO:0000256" key="4">
    <source>
        <dbReference type="PIRSR" id="PIRSR600542-1"/>
    </source>
</evidence>
<keyword evidence="8" id="KW-1185">Reference proteome</keyword>
<dbReference type="Pfam" id="PF00755">
    <property type="entry name" value="Carn_acyltransf"/>
    <property type="match status" value="1"/>
</dbReference>
<dbReference type="Proteomes" id="UP000324629">
    <property type="component" value="Unassembled WGS sequence"/>
</dbReference>
<feature type="active site" description="Proton acceptor" evidence="4">
    <location>
        <position position="357"/>
    </location>
</feature>
<protein>
    <submittedName>
        <fullName evidence="7">Carnitine O-acetyltransferase</fullName>
        <ecNumber evidence="7">2.3.1.7</ecNumber>
    </submittedName>
</protein>
<evidence type="ECO:0000259" key="6">
    <source>
        <dbReference type="Pfam" id="PF00755"/>
    </source>
</evidence>
<dbReference type="InterPro" id="IPR000542">
    <property type="entry name" value="Carn_acyl_trans"/>
</dbReference>
<proteinExistence type="inferred from homology"/>
<organism evidence="7 8">
    <name type="scientific">Paragonimus westermani</name>
    <dbReference type="NCBI Taxonomy" id="34504"/>
    <lineage>
        <taxon>Eukaryota</taxon>
        <taxon>Metazoa</taxon>
        <taxon>Spiralia</taxon>
        <taxon>Lophotrochozoa</taxon>
        <taxon>Platyhelminthes</taxon>
        <taxon>Trematoda</taxon>
        <taxon>Digenea</taxon>
        <taxon>Plagiorchiida</taxon>
        <taxon>Troglotremata</taxon>
        <taxon>Troglotrematidae</taxon>
        <taxon>Paragonimus</taxon>
    </lineage>
</organism>
<keyword evidence="3 5" id="KW-0012">Acyltransferase</keyword>
<sequence>MRSVAVVRHVVLKRCWGVTWSSSYAVGQSLHPPPEHFGVPSLSQSIDKYLAYTKPLVPSEQWKKTCRIASTYVSSPYVARLQCLLEKRAKMEDNWVFDWWLTGYLSYRVPVVVHSSPGMKMRTMNFRSDEEWLAHAASIIYGLVKYKTQLESHSLPTEYFTNGEAMCMGQYYALLANCRIPGMPHDRLLSRRGSPHTTSAVNHVCVLYRNRCFRLEFRDSVTHEPASPGLLYRQLEHIVSTVHKLPVAPPVGILTSLPRDEWCRVHSMLRQDTLNASAFTELERCLAVLCLDDSAHLPTQAIVDDENSHLCLLDERETVSSENALHGNLVNSGNRWFDKSVQFIVSRDGSIGVNFEHTAADAGALVPIVSEVYGTLGHPVPLDVDRLPVYSYPKELNWRFRPSINKELEQASCLLKKLIDSVEVQYGAFKGFGSSSIKKRKVSPDAFVQMALQLAYFRLHPSLPPPPTYESGSLRRFHLGRTDTIRSCSQESVQFTHGMQDPKVPPAECANLLRTALKRHQDYTHEVVTGQAFDRHLLGLRHLATSLDKPSEEEFKVLQSLFTDPTYILANTYRLSTSQSGPPEYSRPVTFVEYVAYSPVSSPVFMFLFLCSGQVRSPDDVAVLFGPVIDNGYGFCYNIHSNSIQFTASSFRTSSETASPAQLLLQVSHALSDMFDLLSTHSL</sequence>
<evidence type="ECO:0000313" key="8">
    <source>
        <dbReference type="Proteomes" id="UP000324629"/>
    </source>
</evidence>
<evidence type="ECO:0000313" key="7">
    <source>
        <dbReference type="EMBL" id="KAA3673867.1"/>
    </source>
</evidence>
<dbReference type="EMBL" id="QNGE01003573">
    <property type="protein sequence ID" value="KAA3673867.1"/>
    <property type="molecule type" value="Genomic_DNA"/>
</dbReference>
<evidence type="ECO:0000256" key="1">
    <source>
        <dbReference type="ARBA" id="ARBA00005232"/>
    </source>
</evidence>
<dbReference type="InterPro" id="IPR023213">
    <property type="entry name" value="CAT-like_dom_sf"/>
</dbReference>
<keyword evidence="2 5" id="KW-0808">Transferase</keyword>
<dbReference type="PROSITE" id="PS00440">
    <property type="entry name" value="ACYLTRANSF_C_2"/>
    <property type="match status" value="1"/>
</dbReference>
<dbReference type="InterPro" id="IPR039551">
    <property type="entry name" value="Cho/carn_acyl_trans"/>
</dbReference>
<reference evidence="7 8" key="1">
    <citation type="journal article" date="2019" name="Gigascience">
        <title>Whole-genome sequence of the oriental lung fluke Paragonimus westermani.</title>
        <authorList>
            <person name="Oey H."/>
            <person name="Zakrzewski M."/>
            <person name="Narain K."/>
            <person name="Devi K.R."/>
            <person name="Agatsuma T."/>
            <person name="Nawaratna S."/>
            <person name="Gobert G.N."/>
            <person name="Jones M.K."/>
            <person name="Ragan M.A."/>
            <person name="McManus D.P."/>
            <person name="Krause L."/>
        </authorList>
    </citation>
    <scope>NUCLEOTIDE SEQUENCE [LARGE SCALE GENOMIC DNA]</scope>
    <source>
        <strain evidence="7 8">IND2009</strain>
    </source>
</reference>
<evidence type="ECO:0000256" key="5">
    <source>
        <dbReference type="RuleBase" id="RU003801"/>
    </source>
</evidence>
<dbReference type="PANTHER" id="PTHR22589">
    <property type="entry name" value="CARNITINE O-ACYLTRANSFERASE"/>
    <property type="match status" value="1"/>
</dbReference>
<name>A0A5J4NE76_9TREM</name>
<dbReference type="Gene3D" id="3.30.559.70">
    <property type="entry name" value="Choline/Carnitine o-acyltransferase, domain 2"/>
    <property type="match status" value="1"/>
</dbReference>
<dbReference type="GO" id="GO:0004092">
    <property type="term" value="F:carnitine O-acetyltransferase activity"/>
    <property type="evidence" value="ECO:0007669"/>
    <property type="project" value="UniProtKB-EC"/>
</dbReference>
<gene>
    <name evidence="7" type="ORF">DEA37_0009642</name>
</gene>
<comment type="caution">
    <text evidence="7">The sequence shown here is derived from an EMBL/GenBank/DDBJ whole genome shotgun (WGS) entry which is preliminary data.</text>
</comment>
<evidence type="ECO:0000256" key="2">
    <source>
        <dbReference type="ARBA" id="ARBA00022679"/>
    </source>
</evidence>
<accession>A0A5J4NE76</accession>
<comment type="similarity">
    <text evidence="1 5">Belongs to the carnitine/choline acetyltransferase family.</text>
</comment>
<dbReference type="SUPFAM" id="SSF52777">
    <property type="entry name" value="CoA-dependent acyltransferases"/>
    <property type="match status" value="2"/>
</dbReference>